<accession>A0ABY5PEJ1</accession>
<protein>
    <submittedName>
        <fullName evidence="1">Uncharacterized protein</fullName>
    </submittedName>
</protein>
<organism evidence="1 2">
    <name type="scientific">Svornostia abyssi</name>
    <dbReference type="NCBI Taxonomy" id="2898438"/>
    <lineage>
        <taxon>Bacteria</taxon>
        <taxon>Bacillati</taxon>
        <taxon>Actinomycetota</taxon>
        <taxon>Thermoleophilia</taxon>
        <taxon>Solirubrobacterales</taxon>
        <taxon>Baekduiaceae</taxon>
        <taxon>Svornostia</taxon>
    </lineage>
</organism>
<dbReference type="Proteomes" id="UP001058860">
    <property type="component" value="Chromosome"/>
</dbReference>
<keyword evidence="2" id="KW-1185">Reference proteome</keyword>
<proteinExistence type="predicted"/>
<reference evidence="2" key="1">
    <citation type="submission" date="2021-11" db="EMBL/GenBank/DDBJ databases">
        <title>Cultivation dependent microbiological survey of springs from the worlds oldest radium mine currently devoted to the extraction of radon-saturated water.</title>
        <authorList>
            <person name="Kapinusova G."/>
            <person name="Smrhova T."/>
            <person name="Strejcek M."/>
            <person name="Suman J."/>
            <person name="Jani K."/>
            <person name="Pajer P."/>
            <person name="Uhlik O."/>
        </authorList>
    </citation>
    <scope>NUCLEOTIDE SEQUENCE [LARGE SCALE GENOMIC DNA]</scope>
    <source>
        <strain evidence="2">J379</strain>
    </source>
</reference>
<dbReference type="EMBL" id="CP088295">
    <property type="protein sequence ID" value="UUY03058.1"/>
    <property type="molecule type" value="Genomic_DNA"/>
</dbReference>
<evidence type="ECO:0000313" key="1">
    <source>
        <dbReference type="EMBL" id="UUY03058.1"/>
    </source>
</evidence>
<gene>
    <name evidence="1" type="ORF">LRS13_20635</name>
</gene>
<sequence>MGLRTVVATAGAAAFAFGAATGVSGRDAEQPPQQRERARWGAQIDALMTAKLAEVALARQIARTAHRAALRREAARMQLESQQALMQLDTAYRRQSDTPWVASNKHPSVLVPAPDRGRRGLRWPATNDEGRLTALIAARRRAVVLASDATGHPTLPGRVLDRVARADRAAVVRLAGWRVRWFG</sequence>
<evidence type="ECO:0000313" key="2">
    <source>
        <dbReference type="Proteomes" id="UP001058860"/>
    </source>
</evidence>
<name>A0ABY5PEJ1_9ACTN</name>
<dbReference type="RefSeq" id="WP_353863573.1">
    <property type="nucleotide sequence ID" value="NZ_CP088295.1"/>
</dbReference>